<comment type="pathway">
    <text evidence="9">Isoprenoid biosynthesis; isopentenyl diphosphate biosynthesis via DXP pathway; isopentenyl diphosphate from 1-deoxy-D-xylulose 5-phosphate: step 3/6.</text>
</comment>
<dbReference type="Proteomes" id="UP000241436">
    <property type="component" value="Unassembled WGS sequence"/>
</dbReference>
<evidence type="ECO:0000256" key="4">
    <source>
        <dbReference type="ARBA" id="ARBA00022679"/>
    </source>
</evidence>
<evidence type="ECO:0000256" key="5">
    <source>
        <dbReference type="ARBA" id="ARBA00022741"/>
    </source>
</evidence>
<dbReference type="InterPro" id="IPR004424">
    <property type="entry name" value="IspE"/>
</dbReference>
<organism evidence="12 13">
    <name type="scientific">Candidatus Methylomirabilis limnetica</name>
    <dbReference type="NCBI Taxonomy" id="2033718"/>
    <lineage>
        <taxon>Bacteria</taxon>
        <taxon>Candidatus Methylomirabilota</taxon>
        <taxon>Candidatus Methylomirabilia</taxon>
        <taxon>Candidatus Methylomirabilales</taxon>
        <taxon>Candidatus Methylomirabilaceae</taxon>
        <taxon>Candidatus Methylomirabilis</taxon>
    </lineage>
</organism>
<keyword evidence="13" id="KW-1185">Reference proteome</keyword>
<dbReference type="RefSeq" id="WP_107562512.1">
    <property type="nucleotide sequence ID" value="NZ_NVQC01000022.1"/>
</dbReference>
<dbReference type="SUPFAM" id="SSF55060">
    <property type="entry name" value="GHMP Kinase, C-terminal domain"/>
    <property type="match status" value="1"/>
</dbReference>
<comment type="function">
    <text evidence="9">Catalyzes the phosphorylation of the position 2 hydroxy group of 4-diphosphocytidyl-2C-methyl-D-erythritol.</text>
</comment>
<dbReference type="InterPro" id="IPR013750">
    <property type="entry name" value="GHMP_kinase_C_dom"/>
</dbReference>
<feature type="domain" description="GHMP kinase C-terminal" evidence="11">
    <location>
        <begin position="207"/>
        <end position="271"/>
    </location>
</feature>
<comment type="catalytic activity">
    <reaction evidence="9">
        <text>4-CDP-2-C-methyl-D-erythritol + ATP = 4-CDP-2-C-methyl-D-erythritol 2-phosphate + ADP + H(+)</text>
        <dbReference type="Rhea" id="RHEA:18437"/>
        <dbReference type="ChEBI" id="CHEBI:15378"/>
        <dbReference type="ChEBI" id="CHEBI:30616"/>
        <dbReference type="ChEBI" id="CHEBI:57823"/>
        <dbReference type="ChEBI" id="CHEBI:57919"/>
        <dbReference type="ChEBI" id="CHEBI:456216"/>
        <dbReference type="EC" id="2.7.1.148"/>
    </reaction>
</comment>
<name>A0A2T4TXA6_9BACT</name>
<dbReference type="UniPathway" id="UPA00056">
    <property type="reaction ID" value="UER00094"/>
</dbReference>
<dbReference type="InterPro" id="IPR006204">
    <property type="entry name" value="GHMP_kinase_N_dom"/>
</dbReference>
<dbReference type="GO" id="GO:0016114">
    <property type="term" value="P:terpenoid biosynthetic process"/>
    <property type="evidence" value="ECO:0007669"/>
    <property type="project" value="UniProtKB-UniRule"/>
</dbReference>
<evidence type="ECO:0000256" key="2">
    <source>
        <dbReference type="ARBA" id="ARBA00012052"/>
    </source>
</evidence>
<dbReference type="NCBIfam" id="TIGR00154">
    <property type="entry name" value="ispE"/>
    <property type="match status" value="1"/>
</dbReference>
<evidence type="ECO:0000256" key="9">
    <source>
        <dbReference type="HAMAP-Rule" id="MF_00061"/>
    </source>
</evidence>
<evidence type="ECO:0000259" key="10">
    <source>
        <dbReference type="Pfam" id="PF00288"/>
    </source>
</evidence>
<dbReference type="Pfam" id="PF00288">
    <property type="entry name" value="GHMP_kinases_N"/>
    <property type="match status" value="1"/>
</dbReference>
<evidence type="ECO:0000259" key="11">
    <source>
        <dbReference type="Pfam" id="PF08544"/>
    </source>
</evidence>
<dbReference type="InterPro" id="IPR020568">
    <property type="entry name" value="Ribosomal_Su5_D2-typ_SF"/>
</dbReference>
<dbReference type="HAMAP" id="MF_00061">
    <property type="entry name" value="IspE"/>
    <property type="match status" value="1"/>
</dbReference>
<dbReference type="PANTHER" id="PTHR43527:SF2">
    <property type="entry name" value="4-DIPHOSPHOCYTIDYL-2-C-METHYL-D-ERYTHRITOL KINASE, CHLOROPLASTIC"/>
    <property type="match status" value="1"/>
</dbReference>
<evidence type="ECO:0000256" key="6">
    <source>
        <dbReference type="ARBA" id="ARBA00022777"/>
    </source>
</evidence>
<comment type="similarity">
    <text evidence="1 9">Belongs to the GHMP kinase family. IspE subfamily.</text>
</comment>
<keyword evidence="9" id="KW-0414">Isoprene biosynthesis</keyword>
<accession>A0A2T4TXA6</accession>
<dbReference type="GO" id="GO:0050515">
    <property type="term" value="F:4-(cytidine 5'-diphospho)-2-C-methyl-D-erythritol kinase activity"/>
    <property type="evidence" value="ECO:0007669"/>
    <property type="project" value="UniProtKB-UniRule"/>
</dbReference>
<dbReference type="SUPFAM" id="SSF54211">
    <property type="entry name" value="Ribosomal protein S5 domain 2-like"/>
    <property type="match status" value="1"/>
</dbReference>
<dbReference type="OrthoDB" id="9809438at2"/>
<dbReference type="GO" id="GO:0005524">
    <property type="term" value="F:ATP binding"/>
    <property type="evidence" value="ECO:0007669"/>
    <property type="project" value="UniProtKB-UniRule"/>
</dbReference>
<proteinExistence type="inferred from homology"/>
<feature type="domain" description="GHMP kinase N-terminal" evidence="10">
    <location>
        <begin position="66"/>
        <end position="141"/>
    </location>
</feature>
<evidence type="ECO:0000256" key="7">
    <source>
        <dbReference type="ARBA" id="ARBA00022840"/>
    </source>
</evidence>
<keyword evidence="6 9" id="KW-0418">Kinase</keyword>
<dbReference type="Pfam" id="PF08544">
    <property type="entry name" value="GHMP_kinases_C"/>
    <property type="match status" value="1"/>
</dbReference>
<dbReference type="EMBL" id="NVQC01000022">
    <property type="protein sequence ID" value="PTL35741.1"/>
    <property type="molecule type" value="Genomic_DNA"/>
</dbReference>
<dbReference type="GO" id="GO:0019288">
    <property type="term" value="P:isopentenyl diphosphate biosynthetic process, methylerythritol 4-phosphate pathway"/>
    <property type="evidence" value="ECO:0007669"/>
    <property type="project" value="UniProtKB-UniRule"/>
</dbReference>
<evidence type="ECO:0000313" key="13">
    <source>
        <dbReference type="Proteomes" id="UP000241436"/>
    </source>
</evidence>
<dbReference type="Gene3D" id="3.30.70.890">
    <property type="entry name" value="GHMP kinase, C-terminal domain"/>
    <property type="match status" value="1"/>
</dbReference>
<protein>
    <recommendedName>
        <fullName evidence="3 9">4-diphosphocytidyl-2-C-methyl-D-erythritol kinase</fullName>
        <shortName evidence="9">CMK</shortName>
        <ecNumber evidence="2 9">2.7.1.148</ecNumber>
    </recommendedName>
    <alternativeName>
        <fullName evidence="8 9">4-(cytidine-5'-diphospho)-2-C-methyl-D-erythritol kinase</fullName>
    </alternativeName>
</protein>
<comment type="caution">
    <text evidence="12">The sequence shown here is derived from an EMBL/GenBank/DDBJ whole genome shotgun (WGS) entry which is preliminary data.</text>
</comment>
<feature type="active site" evidence="9">
    <location>
        <position position="136"/>
    </location>
</feature>
<dbReference type="PANTHER" id="PTHR43527">
    <property type="entry name" value="4-DIPHOSPHOCYTIDYL-2-C-METHYL-D-ERYTHRITOL KINASE, CHLOROPLASTIC"/>
    <property type="match status" value="1"/>
</dbReference>
<feature type="binding site" evidence="9">
    <location>
        <begin position="94"/>
        <end position="104"/>
    </location>
    <ligand>
        <name>ATP</name>
        <dbReference type="ChEBI" id="CHEBI:30616"/>
    </ligand>
</feature>
<dbReference type="PIRSF" id="PIRSF010376">
    <property type="entry name" value="IspE"/>
    <property type="match status" value="1"/>
</dbReference>
<reference evidence="13" key="2">
    <citation type="journal article" date="2018" name="Environ. Microbiol.">
        <title>Bloom of a denitrifying methanotroph, 'Candidatus Methylomirabilis limnetica', in a deep stratified lake.</title>
        <authorList>
            <person name="Graf J.S."/>
            <person name="Mayr M.J."/>
            <person name="Marchant H.K."/>
            <person name="Tienken D."/>
            <person name="Hach P.F."/>
            <person name="Brand A."/>
            <person name="Schubert C.J."/>
            <person name="Kuypers M.M."/>
            <person name="Milucka J."/>
        </authorList>
    </citation>
    <scope>NUCLEOTIDE SEQUENCE [LARGE SCALE GENOMIC DNA]</scope>
    <source>
        <strain evidence="13">Zug</strain>
    </source>
</reference>
<gene>
    <name evidence="9 12" type="primary">ispE</name>
    <name evidence="12" type="ORF">CLG94_08270</name>
</gene>
<keyword evidence="4 9" id="KW-0808">Transferase</keyword>
<dbReference type="Gene3D" id="3.30.230.10">
    <property type="match status" value="1"/>
</dbReference>
<evidence type="ECO:0000313" key="12">
    <source>
        <dbReference type="EMBL" id="PTL35741.1"/>
    </source>
</evidence>
<reference evidence="12 13" key="1">
    <citation type="submission" date="2017-09" db="EMBL/GenBank/DDBJ databases">
        <title>Bloom of a denitrifying methanotroph, Candidatus Methylomirabilis limnetica, in a deep stratified lake.</title>
        <authorList>
            <person name="Graf J.S."/>
            <person name="Marchant H.K."/>
            <person name="Tienken D."/>
            <person name="Hach P.F."/>
            <person name="Brand A."/>
            <person name="Schubert C.J."/>
            <person name="Kuypers M.M."/>
            <person name="Milucka J."/>
        </authorList>
    </citation>
    <scope>NUCLEOTIDE SEQUENCE [LARGE SCALE GENOMIC DNA]</scope>
    <source>
        <strain evidence="12 13">Zug</strain>
    </source>
</reference>
<keyword evidence="7 9" id="KW-0067">ATP-binding</keyword>
<dbReference type="InterPro" id="IPR014721">
    <property type="entry name" value="Ribsml_uS5_D2-typ_fold_subgr"/>
</dbReference>
<dbReference type="InterPro" id="IPR036554">
    <property type="entry name" value="GHMP_kinase_C_sf"/>
</dbReference>
<sequence>MKQVTLISPSKINLFLEVLGRRDDGYHEICSIAVLTELSDTITLERRTSGITIWAKNPKVPSGPDNLCYRAADLLLRHSGTHGGVSIRIEKQIPIAGGMGGGSSNAAATLWGLNLLYDLGWPREELIGLGSVLGSDVPLFFCREAAFVRGRGERVEELAALTPRWLVIANPGIEILTASVYRRLRLPLTSDKTGVTMRVLFESGQEEAALSHCFNRLEDVVLEAYPAVANLKQRLLLLGASPVLVSGSGPTVFGVMREAEMAKRVASSLVESGITAVACRTLDRNPLFLLADH</sequence>
<feature type="active site" evidence="9">
    <location>
        <position position="11"/>
    </location>
</feature>
<evidence type="ECO:0000256" key="1">
    <source>
        <dbReference type="ARBA" id="ARBA00009684"/>
    </source>
</evidence>
<evidence type="ECO:0000256" key="8">
    <source>
        <dbReference type="ARBA" id="ARBA00032554"/>
    </source>
</evidence>
<dbReference type="AlphaFoldDB" id="A0A2T4TXA6"/>
<evidence type="ECO:0000256" key="3">
    <source>
        <dbReference type="ARBA" id="ARBA00017473"/>
    </source>
</evidence>
<keyword evidence="5 9" id="KW-0547">Nucleotide-binding</keyword>
<dbReference type="EC" id="2.7.1.148" evidence="2 9"/>